<evidence type="ECO:0000313" key="2">
    <source>
        <dbReference type="Proteomes" id="UP000007813"/>
    </source>
</evidence>
<comment type="caution">
    <text evidence="1">The sequence shown here is derived from an EMBL/GenBank/DDBJ whole genome shotgun (WGS) entry which is preliminary data.</text>
</comment>
<dbReference type="AlphaFoldDB" id="J3JGC1"/>
<accession>J3JGC1</accession>
<dbReference type="Proteomes" id="UP000007813">
    <property type="component" value="Unassembled WGS sequence"/>
</dbReference>
<name>J3JGC1_9EURY</name>
<proteinExistence type="predicted"/>
<dbReference type="EMBL" id="ALJD01000004">
    <property type="protein sequence ID" value="EJN59999.1"/>
    <property type="molecule type" value="Genomic_DNA"/>
</dbReference>
<organism evidence="1 2">
    <name type="scientific">Halogranum salarium B-1</name>
    <dbReference type="NCBI Taxonomy" id="1210908"/>
    <lineage>
        <taxon>Archaea</taxon>
        <taxon>Methanobacteriati</taxon>
        <taxon>Methanobacteriota</taxon>
        <taxon>Stenosarchaea group</taxon>
        <taxon>Halobacteria</taxon>
        <taxon>Halobacteriales</taxon>
        <taxon>Haloferacaceae</taxon>
    </lineage>
</organism>
<sequence>MFEHTTCGFVDVAARFGGVETRLDCPKCEATLSVTNDHLRCVAFLFCCSGCNRRFDGVPVTTSALQAGECD</sequence>
<protein>
    <submittedName>
        <fullName evidence="1">Uncharacterized protein</fullName>
    </submittedName>
</protein>
<dbReference type="eggNOG" id="arCOG06883">
    <property type="taxonomic scope" value="Archaea"/>
</dbReference>
<evidence type="ECO:0000313" key="1">
    <source>
        <dbReference type="EMBL" id="EJN59999.1"/>
    </source>
</evidence>
<gene>
    <name evidence="1" type="ORF">HSB1_21570</name>
</gene>
<reference evidence="1 2" key="1">
    <citation type="journal article" date="2012" name="J. Bacteriol.">
        <title>Draft Genome Sequence of the Extremely Halophilic Archaeon Halogranum salarium B-1T.</title>
        <authorList>
            <person name="Kim K.K."/>
            <person name="Lee K.C."/>
            <person name="Lee J.S."/>
        </authorList>
    </citation>
    <scope>NUCLEOTIDE SEQUENCE [LARGE SCALE GENOMIC DNA]</scope>
    <source>
        <strain evidence="1 2">B-1</strain>
    </source>
</reference>